<evidence type="ECO:0000313" key="3">
    <source>
        <dbReference type="Proteomes" id="UP000095200"/>
    </source>
</evidence>
<proteinExistence type="predicted"/>
<name>A0A194AK67_9BACT</name>
<dbReference type="Proteomes" id="UP000095200">
    <property type="component" value="Unassembled WGS sequence"/>
</dbReference>
<dbReference type="STRING" id="1592317.DPF_2439"/>
<reference evidence="3" key="1">
    <citation type="submission" date="2016-06" db="EMBL/GenBank/DDBJ databases">
        <title>Draft genome sequence of Desulfoplanes formicivorans strain Pf12B.</title>
        <authorList>
            <person name="Watanabe M."/>
            <person name="Kojima H."/>
            <person name="Fukui M."/>
        </authorList>
    </citation>
    <scope>NUCLEOTIDE SEQUENCE [LARGE SCALE GENOMIC DNA]</scope>
    <source>
        <strain evidence="3">Pf12B</strain>
    </source>
</reference>
<evidence type="ECO:0000313" key="2">
    <source>
        <dbReference type="EMBL" id="GAU09708.1"/>
    </source>
</evidence>
<keyword evidence="1" id="KW-1133">Transmembrane helix</keyword>
<gene>
    <name evidence="2" type="ORF">DPF_2439</name>
</gene>
<feature type="transmembrane region" description="Helical" evidence="1">
    <location>
        <begin position="20"/>
        <end position="40"/>
    </location>
</feature>
<dbReference type="EMBL" id="BDFE01000020">
    <property type="protein sequence ID" value="GAU09708.1"/>
    <property type="molecule type" value="Genomic_DNA"/>
</dbReference>
<keyword evidence="3" id="KW-1185">Reference proteome</keyword>
<accession>A0A194AK67</accession>
<dbReference type="AlphaFoldDB" id="A0A194AK67"/>
<protein>
    <submittedName>
        <fullName evidence="2">Uncharacterized protein</fullName>
    </submittedName>
</protein>
<sequence>MVNESDGIFGDTTRGGGWPIALTAGGAIQILSAMCTITGLRRGADRLLPMLSEGVPDRSFLKHVQRTADP</sequence>
<comment type="caution">
    <text evidence="2">The sequence shown here is derived from an EMBL/GenBank/DDBJ whole genome shotgun (WGS) entry which is preliminary data.</text>
</comment>
<keyword evidence="1" id="KW-0812">Transmembrane</keyword>
<keyword evidence="1" id="KW-0472">Membrane</keyword>
<organism evidence="2 3">
    <name type="scientific">Desulfoplanes formicivorans</name>
    <dbReference type="NCBI Taxonomy" id="1592317"/>
    <lineage>
        <taxon>Bacteria</taxon>
        <taxon>Pseudomonadati</taxon>
        <taxon>Thermodesulfobacteriota</taxon>
        <taxon>Desulfovibrionia</taxon>
        <taxon>Desulfovibrionales</taxon>
        <taxon>Desulfoplanaceae</taxon>
        <taxon>Desulfoplanes</taxon>
    </lineage>
</organism>
<evidence type="ECO:0000256" key="1">
    <source>
        <dbReference type="SAM" id="Phobius"/>
    </source>
</evidence>